<evidence type="ECO:0000313" key="2">
    <source>
        <dbReference type="EMBL" id="GMI14395.1"/>
    </source>
</evidence>
<dbReference type="AlphaFoldDB" id="A0A9W7FLV2"/>
<gene>
    <name evidence="2" type="ORF">TrLO_g2417</name>
</gene>
<reference evidence="3" key="1">
    <citation type="journal article" date="2023" name="Commun. Biol.">
        <title>Genome analysis of Parmales, the sister group of diatoms, reveals the evolutionary specialization of diatoms from phago-mixotrophs to photoautotrophs.</title>
        <authorList>
            <person name="Ban H."/>
            <person name="Sato S."/>
            <person name="Yoshikawa S."/>
            <person name="Yamada K."/>
            <person name="Nakamura Y."/>
            <person name="Ichinomiya M."/>
            <person name="Sato N."/>
            <person name="Blanc-Mathieu R."/>
            <person name="Endo H."/>
            <person name="Kuwata A."/>
            <person name="Ogata H."/>
        </authorList>
    </citation>
    <scope>NUCLEOTIDE SEQUENCE [LARGE SCALE GENOMIC DNA]</scope>
    <source>
        <strain evidence="3">NIES 3700</strain>
    </source>
</reference>
<evidence type="ECO:0000313" key="3">
    <source>
        <dbReference type="Proteomes" id="UP001165122"/>
    </source>
</evidence>
<feature type="transmembrane region" description="Helical" evidence="1">
    <location>
        <begin position="271"/>
        <end position="294"/>
    </location>
</feature>
<dbReference type="EMBL" id="BRXW01000213">
    <property type="protein sequence ID" value="GMI14395.1"/>
    <property type="molecule type" value="Genomic_DNA"/>
</dbReference>
<evidence type="ECO:0000256" key="1">
    <source>
        <dbReference type="SAM" id="Phobius"/>
    </source>
</evidence>
<name>A0A9W7FLV2_9STRA</name>
<keyword evidence="1" id="KW-0812">Transmembrane</keyword>
<comment type="caution">
    <text evidence="2">The sequence shown here is derived from an EMBL/GenBank/DDBJ whole genome shotgun (WGS) entry which is preliminary data.</text>
</comment>
<dbReference type="Proteomes" id="UP001165122">
    <property type="component" value="Unassembled WGS sequence"/>
</dbReference>
<dbReference type="OrthoDB" id="199808at2759"/>
<feature type="transmembrane region" description="Helical" evidence="1">
    <location>
        <begin position="229"/>
        <end position="251"/>
    </location>
</feature>
<feature type="transmembrane region" description="Helical" evidence="1">
    <location>
        <begin position="88"/>
        <end position="109"/>
    </location>
</feature>
<organism evidence="2 3">
    <name type="scientific">Triparma laevis f. longispina</name>
    <dbReference type="NCBI Taxonomy" id="1714387"/>
    <lineage>
        <taxon>Eukaryota</taxon>
        <taxon>Sar</taxon>
        <taxon>Stramenopiles</taxon>
        <taxon>Ochrophyta</taxon>
        <taxon>Bolidophyceae</taxon>
        <taxon>Parmales</taxon>
        <taxon>Triparmaceae</taxon>
        <taxon>Triparma</taxon>
    </lineage>
</organism>
<keyword evidence="3" id="KW-1185">Reference proteome</keyword>
<keyword evidence="1" id="KW-0472">Membrane</keyword>
<feature type="transmembrane region" description="Helical" evidence="1">
    <location>
        <begin position="190"/>
        <end position="209"/>
    </location>
</feature>
<sequence length="357" mass="39326">MQQVSSFEPSTSAALEQHFRQQSCKLVGNKIFLLGATSSLGPFKRLAKLGTTIVCVAMKSKKMEKLVKDAEASTYAEVAYTDHMIKCMVYLILNVIICGSCVYGYFIAWSAKVTESIQGRCSFWGGIGAFCSIVACIDVDAHADRLPYVIYNVLYSLNGACLVICVINVNTYMMKSLREKGKTGKTSWDYMRTFSEGFVWTVEVSFVVIENFIEEGAGVVNGTIQALRNLLTGLVLLFWLVAIIYNGLLIVRKLDTNADASAQKAQKQVLFYVKMLSMGSFVGFAAKLLSVFNIGKTLYARPPCEGGGLFHFNHFQLALLTSFVPIICNPKLMRQIKNQKSKVTPGSRASTTTTSDA</sequence>
<accession>A0A9W7FLV2</accession>
<keyword evidence="1" id="KW-1133">Transmembrane helix</keyword>
<protein>
    <submittedName>
        <fullName evidence="2">Uncharacterized protein</fullName>
    </submittedName>
</protein>
<feature type="transmembrane region" description="Helical" evidence="1">
    <location>
        <begin position="121"/>
        <end position="143"/>
    </location>
</feature>
<feature type="transmembrane region" description="Helical" evidence="1">
    <location>
        <begin position="149"/>
        <end position="169"/>
    </location>
</feature>
<proteinExistence type="predicted"/>
<feature type="transmembrane region" description="Helical" evidence="1">
    <location>
        <begin position="314"/>
        <end position="332"/>
    </location>
</feature>